<dbReference type="PANTHER" id="PTHR43534">
    <property type="entry name" value="MIND SUPERFAMILY P-LOOP ATPASE CONTAINING AN INSERTED FERREDOXIN DOMAIN"/>
    <property type="match status" value="1"/>
</dbReference>
<evidence type="ECO:0000313" key="6">
    <source>
        <dbReference type="Proteomes" id="UP000017747"/>
    </source>
</evidence>
<protein>
    <submittedName>
        <fullName evidence="5">4Fe-4S ferredoxin</fullName>
    </submittedName>
</protein>
<dbReference type="SUPFAM" id="SSF54862">
    <property type="entry name" value="4Fe-4S ferredoxins"/>
    <property type="match status" value="1"/>
</dbReference>
<keyword evidence="2" id="KW-0408">Iron</keyword>
<organism evidence="5 6">
    <name type="scientific">Youngiibacter fragilis 232.1</name>
    <dbReference type="NCBI Taxonomy" id="994573"/>
    <lineage>
        <taxon>Bacteria</taxon>
        <taxon>Bacillati</taxon>
        <taxon>Bacillota</taxon>
        <taxon>Clostridia</taxon>
        <taxon>Eubacteriales</taxon>
        <taxon>Clostridiaceae</taxon>
        <taxon>Youngiibacter</taxon>
    </lineage>
</organism>
<evidence type="ECO:0000256" key="3">
    <source>
        <dbReference type="ARBA" id="ARBA00023014"/>
    </source>
</evidence>
<proteinExistence type="predicted"/>
<comment type="caution">
    <text evidence="5">The sequence shown here is derived from an EMBL/GenBank/DDBJ whole genome shotgun (WGS) entry which is preliminary data.</text>
</comment>
<sequence length="379" mass="42211">MGCEMNEELYRRLAKHLDDLPGGFPETESGVEIRILRKLFTPEDAKMALALSIIEEEPRVIAWRMGISTADAEKRLDEMEKKGLIYGTRKEGQPPRYMASQFVVGIWEYQIGRLDLELIGYFEEYAPYLLDSRTWKKTPQLRTVPVGGSVGGDTEILSYEKAEELVRAQTKFTVTPCICRTEMEMMGEGCGKPKETCLSFGQGADFYQRIGRGRSITMEEALEVLKKADKAGLVLSPGNERDAVFICACCGCCCGVLKTLKKQPKPGRLVSSPFMAIVDKDPCIGCGICIRRCQMDAVTVTGKKAIIDEDRCIGCGLCVTTCPVRAIRLMRKTGGEQPYVPKTITQTFIRLGKDRGKLSNGKLVRMLLRSKADRFSAPK</sequence>
<dbReference type="Proteomes" id="UP000017747">
    <property type="component" value="Unassembled WGS sequence"/>
</dbReference>
<evidence type="ECO:0000256" key="2">
    <source>
        <dbReference type="ARBA" id="ARBA00023004"/>
    </source>
</evidence>
<dbReference type="Pfam" id="PF14697">
    <property type="entry name" value="Fer4_21"/>
    <property type="match status" value="1"/>
</dbReference>
<gene>
    <name evidence="5" type="ORF">T472_0219595</name>
</gene>
<evidence type="ECO:0000259" key="4">
    <source>
        <dbReference type="PROSITE" id="PS51379"/>
    </source>
</evidence>
<evidence type="ECO:0000313" key="5">
    <source>
        <dbReference type="EMBL" id="ETA78964.1"/>
    </source>
</evidence>
<dbReference type="PROSITE" id="PS00198">
    <property type="entry name" value="4FE4S_FER_1"/>
    <property type="match status" value="1"/>
</dbReference>
<dbReference type="InterPro" id="IPR017900">
    <property type="entry name" value="4Fe4S_Fe_S_CS"/>
</dbReference>
<keyword evidence="3" id="KW-0411">Iron-sulfur</keyword>
<dbReference type="GO" id="GO:0051536">
    <property type="term" value="F:iron-sulfur cluster binding"/>
    <property type="evidence" value="ECO:0007669"/>
    <property type="project" value="UniProtKB-KW"/>
</dbReference>
<name>V7I191_9CLOT</name>
<keyword evidence="1" id="KW-0479">Metal-binding</keyword>
<dbReference type="EMBL" id="AXUN02000235">
    <property type="protein sequence ID" value="ETA78964.1"/>
    <property type="molecule type" value="Genomic_DNA"/>
</dbReference>
<feature type="domain" description="4Fe-4S ferredoxin-type" evidence="4">
    <location>
        <begin position="303"/>
        <end position="332"/>
    </location>
</feature>
<dbReference type="STRING" id="994573.T472_0219595"/>
<dbReference type="PROSITE" id="PS51379">
    <property type="entry name" value="4FE4S_FER_2"/>
    <property type="match status" value="2"/>
</dbReference>
<reference evidence="5 6" key="1">
    <citation type="journal article" date="2014" name="Genome Announc.">
        <title>Genome Sequence of Youngiibacter fragilis, the Type Strain of the Genus Youngiibacter.</title>
        <authorList>
            <person name="Wawrik C.B."/>
            <person name="Callaghan A.V."/>
            <person name="Stamps B.W."/>
            <person name="Wawrik B."/>
        </authorList>
    </citation>
    <scope>NUCLEOTIDE SEQUENCE [LARGE SCALE GENOMIC DNA]</scope>
    <source>
        <strain evidence="5 6">232.1</strain>
    </source>
</reference>
<dbReference type="Gene3D" id="3.30.70.20">
    <property type="match status" value="1"/>
</dbReference>
<evidence type="ECO:0000256" key="1">
    <source>
        <dbReference type="ARBA" id="ARBA00022723"/>
    </source>
</evidence>
<dbReference type="AlphaFoldDB" id="V7I191"/>
<dbReference type="GO" id="GO:0046872">
    <property type="term" value="F:metal ion binding"/>
    <property type="evidence" value="ECO:0007669"/>
    <property type="project" value="UniProtKB-KW"/>
</dbReference>
<accession>V7I191</accession>
<feature type="domain" description="4Fe-4S ferredoxin-type" evidence="4">
    <location>
        <begin position="274"/>
        <end position="302"/>
    </location>
</feature>
<keyword evidence="6" id="KW-1185">Reference proteome</keyword>
<dbReference type="eggNOG" id="COG1148">
    <property type="taxonomic scope" value="Bacteria"/>
</dbReference>
<dbReference type="InterPro" id="IPR017896">
    <property type="entry name" value="4Fe4S_Fe-S-bd"/>
</dbReference>
<dbReference type="PANTHER" id="PTHR43534:SF1">
    <property type="entry name" value="4FE-4S CLUSTER CONTAINING PARA FAMILY ATPASE PROTEIN"/>
    <property type="match status" value="1"/>
</dbReference>